<evidence type="ECO:0000313" key="2">
    <source>
        <dbReference type="EMBL" id="OGZ55199.1"/>
    </source>
</evidence>
<dbReference type="InterPro" id="IPR025309">
    <property type="entry name" value="KTSC_dom"/>
</dbReference>
<dbReference type="EMBL" id="MHNY01000031">
    <property type="protein sequence ID" value="OGZ55199.1"/>
    <property type="molecule type" value="Genomic_DNA"/>
</dbReference>
<evidence type="ECO:0000259" key="1">
    <source>
        <dbReference type="Pfam" id="PF13619"/>
    </source>
</evidence>
<organism evidence="2 3">
    <name type="scientific">Candidatus Ryanbacteria bacterium RIFCSPLOWO2_02_FULL_45_11c</name>
    <dbReference type="NCBI Taxonomy" id="1802128"/>
    <lineage>
        <taxon>Bacteria</taxon>
        <taxon>Candidatus Ryaniibacteriota</taxon>
    </lineage>
</organism>
<dbReference type="AlphaFoldDB" id="A0A1G2GYI5"/>
<sequence length="70" mass="8317">MNRTLVTSSDILSIGHDPQSGVLEVEFISGDVYEYFDVPVYLYRQFLQSSLHGQFLNDYIRYNYRYKKIN</sequence>
<proteinExistence type="predicted"/>
<feature type="domain" description="KTSC" evidence="1">
    <location>
        <begin position="7"/>
        <end position="64"/>
    </location>
</feature>
<dbReference type="STRING" id="1802128.A3H64_02200"/>
<dbReference type="Pfam" id="PF13619">
    <property type="entry name" value="KTSC"/>
    <property type="match status" value="1"/>
</dbReference>
<name>A0A1G2GYI5_9BACT</name>
<protein>
    <recommendedName>
        <fullName evidence="1">KTSC domain-containing protein</fullName>
    </recommendedName>
</protein>
<comment type="caution">
    <text evidence="2">The sequence shown here is derived from an EMBL/GenBank/DDBJ whole genome shotgun (WGS) entry which is preliminary data.</text>
</comment>
<gene>
    <name evidence="2" type="ORF">A3H64_02200</name>
</gene>
<dbReference type="Proteomes" id="UP000178186">
    <property type="component" value="Unassembled WGS sequence"/>
</dbReference>
<evidence type="ECO:0000313" key="3">
    <source>
        <dbReference type="Proteomes" id="UP000178186"/>
    </source>
</evidence>
<reference evidence="2 3" key="1">
    <citation type="journal article" date="2016" name="Nat. Commun.">
        <title>Thousands of microbial genomes shed light on interconnected biogeochemical processes in an aquifer system.</title>
        <authorList>
            <person name="Anantharaman K."/>
            <person name="Brown C.T."/>
            <person name="Hug L.A."/>
            <person name="Sharon I."/>
            <person name="Castelle C.J."/>
            <person name="Probst A.J."/>
            <person name="Thomas B.C."/>
            <person name="Singh A."/>
            <person name="Wilkins M.J."/>
            <person name="Karaoz U."/>
            <person name="Brodie E.L."/>
            <person name="Williams K.H."/>
            <person name="Hubbard S.S."/>
            <person name="Banfield J.F."/>
        </authorList>
    </citation>
    <scope>NUCLEOTIDE SEQUENCE [LARGE SCALE GENOMIC DNA]</scope>
</reference>
<accession>A0A1G2GYI5</accession>